<keyword evidence="4" id="KW-0809">Transit peptide</keyword>
<evidence type="ECO:0000313" key="10">
    <source>
        <dbReference type="Proteomes" id="UP000186594"/>
    </source>
</evidence>
<dbReference type="InterPro" id="IPR013123">
    <property type="entry name" value="SpoU_subst-bd"/>
</dbReference>
<dbReference type="Pfam" id="PF08032">
    <property type="entry name" value="SpoU_sub_bind"/>
    <property type="match status" value="1"/>
</dbReference>
<evidence type="ECO:0000256" key="7">
    <source>
        <dbReference type="SAM" id="MobiDB-lite"/>
    </source>
</evidence>
<organism evidence="9 10">
    <name type="scientific">Neolecta irregularis (strain DAH-3)</name>
    <dbReference type="NCBI Taxonomy" id="1198029"/>
    <lineage>
        <taxon>Eukaryota</taxon>
        <taxon>Fungi</taxon>
        <taxon>Dikarya</taxon>
        <taxon>Ascomycota</taxon>
        <taxon>Taphrinomycotina</taxon>
        <taxon>Neolectales</taxon>
        <taxon>Neolectaceae</taxon>
        <taxon>Neolecta</taxon>
    </lineage>
</organism>
<feature type="domain" description="RNA 2-O ribose methyltransferase substrate binding" evidence="8">
    <location>
        <begin position="139"/>
        <end position="211"/>
    </location>
</feature>
<evidence type="ECO:0000256" key="5">
    <source>
        <dbReference type="ARBA" id="ARBA00023128"/>
    </source>
</evidence>
<dbReference type="STRING" id="1198029.A0A1U7LPD7"/>
<dbReference type="InterPro" id="IPR047182">
    <property type="entry name" value="MRM1"/>
</dbReference>
<evidence type="ECO:0000256" key="6">
    <source>
        <dbReference type="ARBA" id="ARBA00034881"/>
    </source>
</evidence>
<dbReference type="SMART" id="SM00967">
    <property type="entry name" value="SpoU_sub_bind"/>
    <property type="match status" value="1"/>
</dbReference>
<dbReference type="InterPro" id="IPR029064">
    <property type="entry name" value="Ribosomal_eL30-like_sf"/>
</dbReference>
<evidence type="ECO:0000256" key="3">
    <source>
        <dbReference type="ARBA" id="ARBA00022679"/>
    </source>
</evidence>
<feature type="region of interest" description="Disordered" evidence="7">
    <location>
        <begin position="1"/>
        <end position="46"/>
    </location>
</feature>
<dbReference type="Gene3D" id="3.30.1330.30">
    <property type="match status" value="1"/>
</dbReference>
<reference evidence="9 10" key="1">
    <citation type="submission" date="2016-04" db="EMBL/GenBank/DDBJ databases">
        <title>Evolutionary innovation and constraint leading to complex multicellularity in the Ascomycota.</title>
        <authorList>
            <person name="Cisse O."/>
            <person name="Nguyen A."/>
            <person name="Hewitt D.A."/>
            <person name="Jedd G."/>
            <person name="Stajich J.E."/>
        </authorList>
    </citation>
    <scope>NUCLEOTIDE SEQUENCE [LARGE SCALE GENOMIC DNA]</scope>
    <source>
        <strain evidence="9 10">DAH-3</strain>
    </source>
</reference>
<evidence type="ECO:0000256" key="2">
    <source>
        <dbReference type="ARBA" id="ARBA00022603"/>
    </source>
</evidence>
<keyword evidence="10" id="KW-1185">Reference proteome</keyword>
<protein>
    <recommendedName>
        <fullName evidence="6">rRNA methyltransferase 1, mitochondrial</fullName>
    </recommendedName>
</protein>
<accession>A0A1U7LPD7</accession>
<dbReference type="GO" id="GO:0005739">
    <property type="term" value="C:mitochondrion"/>
    <property type="evidence" value="ECO:0007669"/>
    <property type="project" value="UniProtKB-SubCell"/>
</dbReference>
<dbReference type="InterPro" id="IPR029026">
    <property type="entry name" value="tRNA_m1G_MTases_N"/>
</dbReference>
<dbReference type="OrthoDB" id="270651at2759"/>
<dbReference type="PANTHER" id="PTHR46103">
    <property type="entry name" value="RRNA METHYLTRANSFERASE 1, MITOCHONDRIAL"/>
    <property type="match status" value="1"/>
</dbReference>
<evidence type="ECO:0000313" key="9">
    <source>
        <dbReference type="EMBL" id="OLL24514.1"/>
    </source>
</evidence>
<dbReference type="Proteomes" id="UP000186594">
    <property type="component" value="Unassembled WGS sequence"/>
</dbReference>
<evidence type="ECO:0000256" key="4">
    <source>
        <dbReference type="ARBA" id="ARBA00022946"/>
    </source>
</evidence>
<evidence type="ECO:0000259" key="8">
    <source>
        <dbReference type="SMART" id="SM00967"/>
    </source>
</evidence>
<comment type="subcellular location">
    <subcellularLocation>
        <location evidence="1">Mitochondrion</location>
    </subcellularLocation>
</comment>
<dbReference type="InterPro" id="IPR001537">
    <property type="entry name" value="SpoU_MeTrfase"/>
</dbReference>
<dbReference type="Pfam" id="PF00588">
    <property type="entry name" value="SpoU_methylase"/>
    <property type="match status" value="1"/>
</dbReference>
<comment type="caution">
    <text evidence="9">The sequence shown here is derived from an EMBL/GenBank/DDBJ whole genome shotgun (WGS) entry which is preliminary data.</text>
</comment>
<sequence length="371" mass="41324">MNKTNSGKIFTSDRRVNQQKNTNGFDKSSFVPRPSGRHAQSKYGDDRMSFARYEDLRATNHDQNDPIYRPLKTSHSYNRSEFSEGFKPRDLEPLVPPTYSTRASKSDFLSTRTVNGSQLINIPPSSARYSVNATEGHDLLYGTNAIVSALNANNRKFWRLLVWNPDPLVLKLASSRNVKVVNVENKGVLNNLSNNRPHNGYVLEASPINVKSIRSLGRISEDKYVVVSHTDEVETFQTPAGRYPLWVWLDRITDPENMGSIIRTCSYLGVEGILISAKNRHLSHTGHTDLNSASLNPVVAKASSGALEWASLFAVNSGTDFIKASSKWKFVAAHMGEPTTDMNDIAQMVKEYPCVLLFGSEDMPSLRGSAK</sequence>
<keyword evidence="2 9" id="KW-0489">Methyltransferase</keyword>
<dbReference type="GO" id="GO:0003723">
    <property type="term" value="F:RNA binding"/>
    <property type="evidence" value="ECO:0007669"/>
    <property type="project" value="InterPro"/>
</dbReference>
<dbReference type="GO" id="GO:0016435">
    <property type="term" value="F:rRNA (guanine) methyltransferase activity"/>
    <property type="evidence" value="ECO:0007669"/>
    <property type="project" value="TreeGrafter"/>
</dbReference>
<dbReference type="Gene3D" id="3.40.1280.10">
    <property type="match status" value="1"/>
</dbReference>
<dbReference type="SUPFAM" id="SSF75217">
    <property type="entry name" value="alpha/beta knot"/>
    <property type="match status" value="1"/>
</dbReference>
<keyword evidence="5" id="KW-0496">Mitochondrion</keyword>
<dbReference type="SUPFAM" id="SSF55315">
    <property type="entry name" value="L30e-like"/>
    <property type="match status" value="1"/>
</dbReference>
<name>A0A1U7LPD7_NEOID</name>
<dbReference type="PANTHER" id="PTHR46103:SF1">
    <property type="entry name" value="RRNA METHYLTRANSFERASE 1, MITOCHONDRIAL"/>
    <property type="match status" value="1"/>
</dbReference>
<evidence type="ECO:0000256" key="1">
    <source>
        <dbReference type="ARBA" id="ARBA00004173"/>
    </source>
</evidence>
<proteinExistence type="predicted"/>
<dbReference type="AlphaFoldDB" id="A0A1U7LPD7"/>
<gene>
    <name evidence="9" type="ORF">NEOLI_002376</name>
</gene>
<keyword evidence="3 9" id="KW-0808">Transferase</keyword>
<dbReference type="EMBL" id="LXFE01000755">
    <property type="protein sequence ID" value="OLL24514.1"/>
    <property type="molecule type" value="Genomic_DNA"/>
</dbReference>
<dbReference type="InterPro" id="IPR029028">
    <property type="entry name" value="Alpha/beta_knot_MTases"/>
</dbReference>